<dbReference type="AlphaFoldDB" id="A0A255EGN7"/>
<evidence type="ECO:0000256" key="2">
    <source>
        <dbReference type="ARBA" id="ARBA00022741"/>
    </source>
</evidence>
<dbReference type="PANTHER" id="PTHR24220:SF685">
    <property type="entry name" value="ABC TRANSPORTER RELATED"/>
    <property type="match status" value="1"/>
</dbReference>
<keyword evidence="1" id="KW-0813">Transport</keyword>
<name>A0A255EGN7_9ACTN</name>
<dbReference type="EMBL" id="NMVI01000003">
    <property type="protein sequence ID" value="OYN90697.1"/>
    <property type="molecule type" value="Genomic_DNA"/>
</dbReference>
<dbReference type="GO" id="GO:0005886">
    <property type="term" value="C:plasma membrane"/>
    <property type="evidence" value="ECO:0007669"/>
    <property type="project" value="TreeGrafter"/>
</dbReference>
<evidence type="ECO:0000256" key="1">
    <source>
        <dbReference type="ARBA" id="ARBA00022448"/>
    </source>
</evidence>
<dbReference type="GO" id="GO:0005524">
    <property type="term" value="F:ATP binding"/>
    <property type="evidence" value="ECO:0007669"/>
    <property type="project" value="UniProtKB-KW"/>
</dbReference>
<reference evidence="5 6" key="1">
    <citation type="submission" date="2017-07" db="EMBL/GenBank/DDBJ databases">
        <title>Draft whole genome sequences of clinical Proprionibacteriaceae strains.</title>
        <authorList>
            <person name="Bernier A.-M."/>
            <person name="Bernard K."/>
            <person name="Domingo M.-C."/>
        </authorList>
    </citation>
    <scope>NUCLEOTIDE SEQUENCE [LARGE SCALE GENOMIC DNA]</scope>
    <source>
        <strain evidence="5 6">NML 160184</strain>
    </source>
</reference>
<evidence type="ECO:0000259" key="4">
    <source>
        <dbReference type="PROSITE" id="PS50893"/>
    </source>
</evidence>
<dbReference type="GO" id="GO:0098796">
    <property type="term" value="C:membrane protein complex"/>
    <property type="evidence" value="ECO:0007669"/>
    <property type="project" value="UniProtKB-ARBA"/>
</dbReference>
<keyword evidence="3 5" id="KW-0067">ATP-binding</keyword>
<dbReference type="InterPro" id="IPR027417">
    <property type="entry name" value="P-loop_NTPase"/>
</dbReference>
<dbReference type="InterPro" id="IPR017871">
    <property type="entry name" value="ABC_transporter-like_CS"/>
</dbReference>
<dbReference type="Pfam" id="PF00005">
    <property type="entry name" value="ABC_tran"/>
    <property type="match status" value="1"/>
</dbReference>
<dbReference type="SMART" id="SM00382">
    <property type="entry name" value="AAA"/>
    <property type="match status" value="1"/>
</dbReference>
<keyword evidence="2" id="KW-0547">Nucleotide-binding</keyword>
<accession>A0A255EGN7</accession>
<protein>
    <submittedName>
        <fullName evidence="5">Peptide ABC transporter ATP-binding protein</fullName>
    </submittedName>
</protein>
<evidence type="ECO:0000313" key="5">
    <source>
        <dbReference type="EMBL" id="OYN90697.1"/>
    </source>
</evidence>
<dbReference type="InterPro" id="IPR015854">
    <property type="entry name" value="ABC_transpr_LolD-like"/>
</dbReference>
<organism evidence="5 6">
    <name type="scientific">Parenemella sanctibonifatiensis</name>
    <dbReference type="NCBI Taxonomy" id="2016505"/>
    <lineage>
        <taxon>Bacteria</taxon>
        <taxon>Bacillati</taxon>
        <taxon>Actinomycetota</taxon>
        <taxon>Actinomycetes</taxon>
        <taxon>Propionibacteriales</taxon>
        <taxon>Propionibacteriaceae</taxon>
        <taxon>Parenemella</taxon>
    </lineage>
</organism>
<sequence length="254" mass="27246">MSAPTTTARRIRTAAASAVNLTKEYGEGRTAVTAVDNISVELAEGSFTAIMGPSGSGKSTLMHCLAGLDAITSGQVFLAGEEISAMSDRKLTKLRRDRVGFVFQSFNLLPALTAYDNIVLPLELAGHKPDRAHLDSLVDSLGLSERLHHRPGEMSGGQQQRVAIARALITRPAVLFADEPTGALDSRTGQQLLDYLRRCSDEDGQSIVMVTHDPHAAGYADRALILSDGQIVEDIDSPEEHGLLAAMSRLGDRR</sequence>
<dbReference type="InterPro" id="IPR003593">
    <property type="entry name" value="AAA+_ATPase"/>
</dbReference>
<dbReference type="GO" id="GO:0016887">
    <property type="term" value="F:ATP hydrolysis activity"/>
    <property type="evidence" value="ECO:0007669"/>
    <property type="project" value="InterPro"/>
</dbReference>
<gene>
    <name evidence="5" type="ORF">CGZ92_00680</name>
</gene>
<dbReference type="SUPFAM" id="SSF52540">
    <property type="entry name" value="P-loop containing nucleoside triphosphate hydrolases"/>
    <property type="match status" value="1"/>
</dbReference>
<dbReference type="Proteomes" id="UP000216533">
    <property type="component" value="Unassembled WGS sequence"/>
</dbReference>
<dbReference type="InterPro" id="IPR017911">
    <property type="entry name" value="MacB-like_ATP-bd"/>
</dbReference>
<dbReference type="PANTHER" id="PTHR24220">
    <property type="entry name" value="IMPORT ATP-BINDING PROTEIN"/>
    <property type="match status" value="1"/>
</dbReference>
<dbReference type="InterPro" id="IPR003439">
    <property type="entry name" value="ABC_transporter-like_ATP-bd"/>
</dbReference>
<dbReference type="PROSITE" id="PS50893">
    <property type="entry name" value="ABC_TRANSPORTER_2"/>
    <property type="match status" value="1"/>
</dbReference>
<evidence type="ECO:0000256" key="3">
    <source>
        <dbReference type="ARBA" id="ARBA00022840"/>
    </source>
</evidence>
<evidence type="ECO:0000313" key="6">
    <source>
        <dbReference type="Proteomes" id="UP000216533"/>
    </source>
</evidence>
<comment type="caution">
    <text evidence="5">The sequence shown here is derived from an EMBL/GenBank/DDBJ whole genome shotgun (WGS) entry which is preliminary data.</text>
</comment>
<proteinExistence type="predicted"/>
<dbReference type="PROSITE" id="PS00211">
    <property type="entry name" value="ABC_TRANSPORTER_1"/>
    <property type="match status" value="1"/>
</dbReference>
<dbReference type="GO" id="GO:0022857">
    <property type="term" value="F:transmembrane transporter activity"/>
    <property type="evidence" value="ECO:0007669"/>
    <property type="project" value="TreeGrafter"/>
</dbReference>
<dbReference type="CDD" id="cd03255">
    <property type="entry name" value="ABC_MJ0796_LolCDE_FtsE"/>
    <property type="match status" value="1"/>
</dbReference>
<feature type="domain" description="ABC transporter" evidence="4">
    <location>
        <begin position="16"/>
        <end position="253"/>
    </location>
</feature>
<dbReference type="FunFam" id="3.40.50.300:FF:000032">
    <property type="entry name" value="Export ABC transporter ATP-binding protein"/>
    <property type="match status" value="1"/>
</dbReference>
<dbReference type="Gene3D" id="3.40.50.300">
    <property type="entry name" value="P-loop containing nucleotide triphosphate hydrolases"/>
    <property type="match status" value="1"/>
</dbReference>